<proteinExistence type="predicted"/>
<keyword evidence="2" id="KW-1185">Reference proteome</keyword>
<sequence>MISQSAQEEAKLDAMQRHWQLRRGGSSTIFKEVSETEDLLSLPLPRQATRENLAKKNTKAPATYTCSDLESDSEHWEFKEPKKAVEEPKQQQKNISQVLDASKLGDLPARYTICALEQHQFPVVGVYVDERVVPGFKYKVRPLPSPGKNPTTCKCLFDERALTLRSIGRGYARRFTFEADKNKLNDNENYFWSDNRPEGYAFELEVVSEGDKFTIFDINRKAQGTLEVLNIMGPQLEIGSSCVNSNLEKRALVKFAGKVEFFETGVAKPMPLSGTVVAKKCRGKATAEVAKILNVTIKRQRYYLVPGVQKVHRRCTVKGSDINDVPTKYTMTGLEHYEIPVVGTYVDPRIIPGFYYKVRPNDRKEHLFNGRALKLISIGMGYAKRLTFQPDSLVNPDNYLWSDSHPDGLGLEIRAVRKGMMFDVKAGDQLLGEATVFRADKPQREEKMEKVLTATGQYAIQKRIHIDVMCHFKLSRTGGASIENDEHLMRVCGHALVRKEPKSTEARIVKVENVGIDSQLNVLFAQTHTELIFTPKN</sequence>
<dbReference type="Proteomes" id="UP001154078">
    <property type="component" value="Chromosome 1"/>
</dbReference>
<protein>
    <submittedName>
        <fullName evidence="1">Uncharacterized protein</fullName>
    </submittedName>
</protein>
<gene>
    <name evidence="1" type="ORF">MELIAE_LOCUS1832</name>
</gene>
<dbReference type="OrthoDB" id="5953973at2759"/>
<reference evidence="1" key="1">
    <citation type="submission" date="2021-12" db="EMBL/GenBank/DDBJ databases">
        <authorList>
            <person name="King R."/>
        </authorList>
    </citation>
    <scope>NUCLEOTIDE SEQUENCE</scope>
</reference>
<dbReference type="AlphaFoldDB" id="A0A9P0FCH6"/>
<evidence type="ECO:0000313" key="1">
    <source>
        <dbReference type="EMBL" id="CAH0547951.1"/>
    </source>
</evidence>
<accession>A0A9P0FCH6</accession>
<name>A0A9P0FCH6_BRAAE</name>
<dbReference type="EMBL" id="OV121132">
    <property type="protein sequence ID" value="CAH0547951.1"/>
    <property type="molecule type" value="Genomic_DNA"/>
</dbReference>
<evidence type="ECO:0000313" key="2">
    <source>
        <dbReference type="Proteomes" id="UP001154078"/>
    </source>
</evidence>
<organism evidence="1 2">
    <name type="scientific">Brassicogethes aeneus</name>
    <name type="common">Rape pollen beetle</name>
    <name type="synonym">Meligethes aeneus</name>
    <dbReference type="NCBI Taxonomy" id="1431903"/>
    <lineage>
        <taxon>Eukaryota</taxon>
        <taxon>Metazoa</taxon>
        <taxon>Ecdysozoa</taxon>
        <taxon>Arthropoda</taxon>
        <taxon>Hexapoda</taxon>
        <taxon>Insecta</taxon>
        <taxon>Pterygota</taxon>
        <taxon>Neoptera</taxon>
        <taxon>Endopterygota</taxon>
        <taxon>Coleoptera</taxon>
        <taxon>Polyphaga</taxon>
        <taxon>Cucujiformia</taxon>
        <taxon>Nitidulidae</taxon>
        <taxon>Meligethinae</taxon>
        <taxon>Brassicogethes</taxon>
    </lineage>
</organism>